<dbReference type="Pfam" id="PF25967">
    <property type="entry name" value="RND-MFP_C"/>
    <property type="match status" value="1"/>
</dbReference>
<feature type="chain" id="PRO_5001981960" evidence="3">
    <location>
        <begin position="23"/>
        <end position="377"/>
    </location>
</feature>
<evidence type="ECO:0000313" key="9">
    <source>
        <dbReference type="Proteomes" id="UP000032305"/>
    </source>
</evidence>
<dbReference type="InterPro" id="IPR058627">
    <property type="entry name" value="MdtA-like_C"/>
</dbReference>
<dbReference type="FunFam" id="2.40.420.20:FF:000001">
    <property type="entry name" value="Efflux RND transporter periplasmic adaptor subunit"/>
    <property type="match status" value="1"/>
</dbReference>
<evidence type="ECO:0000259" key="5">
    <source>
        <dbReference type="Pfam" id="PF25917"/>
    </source>
</evidence>
<dbReference type="EMBL" id="BBPI01000087">
    <property type="protein sequence ID" value="GAM02432.1"/>
    <property type="molecule type" value="Genomic_DNA"/>
</dbReference>
<dbReference type="GO" id="GO:0022857">
    <property type="term" value="F:transmembrane transporter activity"/>
    <property type="evidence" value="ECO:0007669"/>
    <property type="project" value="InterPro"/>
</dbReference>
<keyword evidence="9" id="KW-1185">Reference proteome</keyword>
<keyword evidence="3" id="KW-0732">Signal</keyword>
<dbReference type="GO" id="GO:0046677">
    <property type="term" value="P:response to antibiotic"/>
    <property type="evidence" value="ECO:0007669"/>
    <property type="project" value="TreeGrafter"/>
</dbReference>
<evidence type="ECO:0000256" key="1">
    <source>
        <dbReference type="ARBA" id="ARBA00004196"/>
    </source>
</evidence>
<dbReference type="Proteomes" id="UP000032305">
    <property type="component" value="Unassembled WGS sequence"/>
</dbReference>
<dbReference type="PANTHER" id="PTHR30158:SF3">
    <property type="entry name" value="MULTIDRUG EFFLUX PUMP SUBUNIT ACRA-RELATED"/>
    <property type="match status" value="1"/>
</dbReference>
<feature type="signal peptide" evidence="3">
    <location>
        <begin position="1"/>
        <end position="22"/>
    </location>
</feature>
<dbReference type="InterPro" id="IPR058626">
    <property type="entry name" value="MdtA-like_b-barrel"/>
</dbReference>
<protein>
    <submittedName>
        <fullName evidence="8">Putative HlyD family secretion protein</fullName>
    </submittedName>
</protein>
<dbReference type="PANTHER" id="PTHR30158">
    <property type="entry name" value="ACRA/E-RELATED COMPONENT OF DRUG EFFLUX TRANSPORTER"/>
    <property type="match status" value="1"/>
</dbReference>
<dbReference type="eggNOG" id="COG0845">
    <property type="taxonomic scope" value="Bacteria"/>
</dbReference>
<proteinExistence type="inferred from homology"/>
<reference evidence="8 9" key="1">
    <citation type="submission" date="2014-11" db="EMBL/GenBank/DDBJ databases">
        <title>Whole genome shotgun sequence of Sphingomonas parapaucimobilis NBRC 15100.</title>
        <authorList>
            <person name="Katano-Makiyama Y."/>
            <person name="Hosoyama A."/>
            <person name="Hashimoto M."/>
            <person name="Hosoyama Y."/>
            <person name="Noguchi M."/>
            <person name="Numata M."/>
            <person name="Tsuchikane K."/>
            <person name="Hirakata S."/>
            <person name="Uohara A."/>
            <person name="Shimodaira J."/>
            <person name="Ohji S."/>
            <person name="Ichikawa N."/>
            <person name="Kimura A."/>
            <person name="Yamazoe A."/>
            <person name="Fujita N."/>
        </authorList>
    </citation>
    <scope>NUCLEOTIDE SEQUENCE [LARGE SCALE GENOMIC DNA]</scope>
    <source>
        <strain evidence="8 9">NBRC 15100</strain>
    </source>
</reference>
<feature type="domain" description="Multidrug resistance protein MdtA-like barrel-sandwich hybrid" evidence="5">
    <location>
        <begin position="65"/>
        <end position="208"/>
    </location>
</feature>
<dbReference type="Gene3D" id="2.40.30.170">
    <property type="match status" value="1"/>
</dbReference>
<dbReference type="GO" id="GO:0030313">
    <property type="term" value="C:cell envelope"/>
    <property type="evidence" value="ECO:0007669"/>
    <property type="project" value="UniProtKB-SubCell"/>
</dbReference>
<dbReference type="Pfam" id="PF25944">
    <property type="entry name" value="Beta-barrel_RND"/>
    <property type="match status" value="1"/>
</dbReference>
<dbReference type="InterPro" id="IPR006143">
    <property type="entry name" value="RND_pump_MFP"/>
</dbReference>
<evidence type="ECO:0000256" key="3">
    <source>
        <dbReference type="SAM" id="SignalP"/>
    </source>
</evidence>
<feature type="domain" description="Multidrug resistance protein MdtA-like beta-barrel" evidence="6">
    <location>
        <begin position="213"/>
        <end position="291"/>
    </location>
</feature>
<comment type="similarity">
    <text evidence="2">Belongs to the membrane fusion protein (MFP) (TC 8.A.1) family.</text>
</comment>
<dbReference type="Gene3D" id="2.40.50.100">
    <property type="match status" value="1"/>
</dbReference>
<dbReference type="OrthoDB" id="9800613at2"/>
<dbReference type="NCBIfam" id="TIGR01730">
    <property type="entry name" value="RND_mfp"/>
    <property type="match status" value="1"/>
</dbReference>
<dbReference type="Gene3D" id="1.10.287.470">
    <property type="entry name" value="Helix hairpin bin"/>
    <property type="match status" value="1"/>
</dbReference>
<evidence type="ECO:0000259" key="6">
    <source>
        <dbReference type="Pfam" id="PF25944"/>
    </source>
</evidence>
<dbReference type="InterPro" id="IPR058624">
    <property type="entry name" value="MdtA-like_HH"/>
</dbReference>
<dbReference type="SUPFAM" id="SSF111369">
    <property type="entry name" value="HlyD-like secretion proteins"/>
    <property type="match status" value="1"/>
</dbReference>
<feature type="domain" description="Multidrug resistance protein MdtA-like alpha-helical hairpin" evidence="4">
    <location>
        <begin position="107"/>
        <end position="174"/>
    </location>
</feature>
<gene>
    <name evidence="8" type="ORF">SP5_087_00180</name>
</gene>
<comment type="subcellular location">
    <subcellularLocation>
        <location evidence="1">Cell envelope</location>
    </subcellularLocation>
</comment>
<evidence type="ECO:0000256" key="2">
    <source>
        <dbReference type="ARBA" id="ARBA00009477"/>
    </source>
</evidence>
<comment type="caution">
    <text evidence="8">The sequence shown here is derived from an EMBL/GenBank/DDBJ whole genome shotgun (WGS) entry which is preliminary data.</text>
</comment>
<dbReference type="InterPro" id="IPR058625">
    <property type="entry name" value="MdtA-like_BSH"/>
</dbReference>
<dbReference type="GO" id="GO:0005886">
    <property type="term" value="C:plasma membrane"/>
    <property type="evidence" value="ECO:0007669"/>
    <property type="project" value="TreeGrafter"/>
</dbReference>
<evidence type="ECO:0000259" key="4">
    <source>
        <dbReference type="Pfam" id="PF25876"/>
    </source>
</evidence>
<evidence type="ECO:0000313" key="8">
    <source>
        <dbReference type="EMBL" id="GAM02432.1"/>
    </source>
</evidence>
<dbReference type="Pfam" id="PF25876">
    <property type="entry name" value="HH_MFP_RND"/>
    <property type="match status" value="1"/>
</dbReference>
<accession>A0A0A1WB59</accession>
<organism evidence="8 9">
    <name type="scientific">Sphingomonas parapaucimobilis NBRC 15100</name>
    <dbReference type="NCBI Taxonomy" id="1219049"/>
    <lineage>
        <taxon>Bacteria</taxon>
        <taxon>Pseudomonadati</taxon>
        <taxon>Pseudomonadota</taxon>
        <taxon>Alphaproteobacteria</taxon>
        <taxon>Sphingomonadales</taxon>
        <taxon>Sphingomonadaceae</taxon>
        <taxon>Sphingomonas</taxon>
    </lineage>
</organism>
<dbReference type="Gene3D" id="2.40.420.20">
    <property type="match status" value="1"/>
</dbReference>
<evidence type="ECO:0000259" key="7">
    <source>
        <dbReference type="Pfam" id="PF25967"/>
    </source>
</evidence>
<name>A0A0A1WB59_9SPHN</name>
<sequence>MKVHSFASGTRCALPIALTVAASLSGCSADAPTAQVDAVEVTTLRVVPSTVTAIDELPGRVVAFRTAEIRPQVGGIVQRRLFEQGAAVRAGQLLFQISPAPFQADADTARATVQKASAAYARANAQADRLKPLVAADAISRQSYDDAVAARAQAAAELAEARATLRRRRIDLGFARVTAPISGRIGAANVTEGALVTAADANPLATIQQIDRVYVDVRQPAERYAELRDQRAGTGLVEILTASGRSHPVRGRILFSGVAVDPNSGDALVRVEVPNPGERLLPGMFVRARLPRATMPGALSVPQQAVTRAGDGTPQVSVVGGQDRVHLRRVTLGPLVHGRYVIRSGLRAGEVVIVEGQNRVQPGTPVKQRAWRDGAAG</sequence>
<dbReference type="AlphaFoldDB" id="A0A0A1WB59"/>
<dbReference type="RefSeq" id="WP_042490458.1">
    <property type="nucleotide sequence ID" value="NZ_BBPI01000087.1"/>
</dbReference>
<dbReference type="Pfam" id="PF25917">
    <property type="entry name" value="BSH_RND"/>
    <property type="match status" value="1"/>
</dbReference>
<dbReference type="PROSITE" id="PS51257">
    <property type="entry name" value="PROKAR_LIPOPROTEIN"/>
    <property type="match status" value="1"/>
</dbReference>
<feature type="domain" description="Multidrug resistance protein MdtA-like C-terminal permuted SH3" evidence="7">
    <location>
        <begin position="298"/>
        <end position="358"/>
    </location>
</feature>